<dbReference type="Gene3D" id="3.30.1490.20">
    <property type="entry name" value="ATP-grasp fold, A domain"/>
    <property type="match status" value="1"/>
</dbReference>
<evidence type="ECO:0000313" key="6">
    <source>
        <dbReference type="EMBL" id="VUX40164.1"/>
    </source>
</evidence>
<name>A0A564W5L4_9FIRM</name>
<dbReference type="RefSeq" id="WP_144094683.1">
    <property type="nucleotide sequence ID" value="NZ_CABHMX010000004.1"/>
</dbReference>
<organism evidence="6 7">
    <name type="scientific">Blautia luti</name>
    <dbReference type="NCBI Taxonomy" id="89014"/>
    <lineage>
        <taxon>Bacteria</taxon>
        <taxon>Bacillati</taxon>
        <taxon>Bacillota</taxon>
        <taxon>Clostridia</taxon>
        <taxon>Lachnospirales</taxon>
        <taxon>Lachnospiraceae</taxon>
        <taxon>Blautia</taxon>
    </lineage>
</organism>
<gene>
    <name evidence="6" type="ORF">RSSSTS7063_00765</name>
</gene>
<evidence type="ECO:0000259" key="5">
    <source>
        <dbReference type="PROSITE" id="PS50975"/>
    </source>
</evidence>
<accession>A0A564W5L4</accession>
<dbReference type="GO" id="GO:0016874">
    <property type="term" value="F:ligase activity"/>
    <property type="evidence" value="ECO:0007669"/>
    <property type="project" value="UniProtKB-KW"/>
</dbReference>
<keyword evidence="1" id="KW-0436">Ligase</keyword>
<reference evidence="6 7" key="1">
    <citation type="submission" date="2019-07" db="EMBL/GenBank/DDBJ databases">
        <authorList>
            <person name="Hibberd C M."/>
            <person name="Gehrig L. J."/>
            <person name="Chang H.-W."/>
            <person name="Venkatesh S."/>
        </authorList>
    </citation>
    <scope>NUCLEOTIDE SEQUENCE [LARGE SCALE GENOMIC DNA]</scope>
    <source>
        <strain evidence="6">Blautia_luti_SSTS_Bg7063</strain>
    </source>
</reference>
<keyword evidence="2 4" id="KW-0547">Nucleotide-binding</keyword>
<dbReference type="PANTHER" id="PTHR43055">
    <property type="entry name" value="FORMATE-DEPENDENT PHOSPHORIBOSYLGLYCINAMIDE FORMYLTRANSFERASE"/>
    <property type="match status" value="1"/>
</dbReference>
<sequence length="397" mass="44943">MTKPFNNKVIIIGADHHNTLAVVRNLGSVGCDIEILIHENKDLEDICLSKSKYAKNRTFVVAPQENKVLDWLLNHAEKKEKTVIFPCSDFATYIVDSNYKVLKERFIVPGFVNAPGRVAFLMDKMEQKKFADKYQIPMAKTWSLQCDANELNISEISIPCIIKPEISATGSKDDILICKTKEELRKGLKAFSQKGYKNVLVQQFLIKKYEVCSYGCILSERQSALKQHFAGGYIKKTREYPINGGGSLTKAQFICEKDIDKLNLKVINELYENGYRGQYDIEFLVCENGVYLNEINFRHSGNGYALIQNGVNAPYYWCLDALGLPLPKEAAVSVEIGKTLMDDISDLRHRKEFGIGFLAWVGEFLKTDAHSIVDIKDVPGTAAFFLAIVKRKLKHKH</sequence>
<dbReference type="InterPro" id="IPR011761">
    <property type="entry name" value="ATP-grasp"/>
</dbReference>
<dbReference type="Proteomes" id="UP000408482">
    <property type="component" value="Unassembled WGS sequence"/>
</dbReference>
<dbReference type="EMBL" id="CABHNW010000139">
    <property type="protein sequence ID" value="VUX40164.1"/>
    <property type="molecule type" value="Genomic_DNA"/>
</dbReference>
<evidence type="ECO:0000313" key="7">
    <source>
        <dbReference type="Proteomes" id="UP000408482"/>
    </source>
</evidence>
<keyword evidence="7" id="KW-1185">Reference proteome</keyword>
<evidence type="ECO:0000256" key="1">
    <source>
        <dbReference type="ARBA" id="ARBA00022598"/>
    </source>
</evidence>
<dbReference type="PROSITE" id="PS50975">
    <property type="entry name" value="ATP_GRASP"/>
    <property type="match status" value="1"/>
</dbReference>
<dbReference type="PANTHER" id="PTHR43055:SF1">
    <property type="entry name" value="FORMATE-DEPENDENT PHOSPHORIBOSYLGLYCINAMIDE FORMYLTRANSFERASE"/>
    <property type="match status" value="1"/>
</dbReference>
<dbReference type="GO" id="GO:0005524">
    <property type="term" value="F:ATP binding"/>
    <property type="evidence" value="ECO:0007669"/>
    <property type="project" value="UniProtKB-UniRule"/>
</dbReference>
<protein>
    <submittedName>
        <fullName evidence="6">Carbamoyl phosphate synthase-like protein</fullName>
    </submittedName>
</protein>
<dbReference type="Gene3D" id="3.30.470.20">
    <property type="entry name" value="ATP-grasp fold, B domain"/>
    <property type="match status" value="1"/>
</dbReference>
<evidence type="ECO:0000256" key="3">
    <source>
        <dbReference type="ARBA" id="ARBA00022840"/>
    </source>
</evidence>
<dbReference type="SUPFAM" id="SSF56059">
    <property type="entry name" value="Glutathione synthetase ATP-binding domain-like"/>
    <property type="match status" value="1"/>
</dbReference>
<evidence type="ECO:0000256" key="4">
    <source>
        <dbReference type="PROSITE-ProRule" id="PRU00409"/>
    </source>
</evidence>
<dbReference type="InterPro" id="IPR013815">
    <property type="entry name" value="ATP_grasp_subdomain_1"/>
</dbReference>
<feature type="domain" description="ATP-grasp" evidence="5">
    <location>
        <begin position="128"/>
        <end position="335"/>
    </location>
</feature>
<proteinExistence type="predicted"/>
<evidence type="ECO:0000256" key="2">
    <source>
        <dbReference type="ARBA" id="ARBA00022741"/>
    </source>
</evidence>
<keyword evidence="3 4" id="KW-0067">ATP-binding</keyword>
<dbReference type="AlphaFoldDB" id="A0A564W5L4"/>
<dbReference type="GO" id="GO:0005829">
    <property type="term" value="C:cytosol"/>
    <property type="evidence" value="ECO:0007669"/>
    <property type="project" value="TreeGrafter"/>
</dbReference>
<dbReference type="GO" id="GO:0046872">
    <property type="term" value="F:metal ion binding"/>
    <property type="evidence" value="ECO:0007669"/>
    <property type="project" value="InterPro"/>
</dbReference>